<dbReference type="EMBL" id="CAJNOH010001022">
    <property type="protein sequence ID" value="CAF1164687.1"/>
    <property type="molecule type" value="Genomic_DNA"/>
</dbReference>
<sequence>MEGDTGTTVAGNADGSSGLSKTALHFPAGIVLDEHDNMYFTDRENHRVMYWEKGALEGSTYAGTEGVAGDNDNQFKFPTALERLLS</sequence>
<name>A0A815LWB6_9BILA</name>
<protein>
    <submittedName>
        <fullName evidence="2">Uncharacterized protein</fullName>
    </submittedName>
</protein>
<dbReference type="InterPro" id="IPR011042">
    <property type="entry name" value="6-blade_b-propeller_TolB-like"/>
</dbReference>
<dbReference type="EMBL" id="CAJNOL010001767">
    <property type="protein sequence ID" value="CAF1416151.1"/>
    <property type="molecule type" value="Genomic_DNA"/>
</dbReference>
<evidence type="ECO:0000313" key="3">
    <source>
        <dbReference type="Proteomes" id="UP000663870"/>
    </source>
</evidence>
<evidence type="ECO:0000313" key="1">
    <source>
        <dbReference type="EMBL" id="CAF1164687.1"/>
    </source>
</evidence>
<keyword evidence="3" id="KW-1185">Reference proteome</keyword>
<dbReference type="Proteomes" id="UP000663854">
    <property type="component" value="Unassembled WGS sequence"/>
</dbReference>
<accession>A0A815LWB6</accession>
<evidence type="ECO:0000313" key="2">
    <source>
        <dbReference type="EMBL" id="CAF1416151.1"/>
    </source>
</evidence>
<reference evidence="2" key="1">
    <citation type="submission" date="2021-02" db="EMBL/GenBank/DDBJ databases">
        <authorList>
            <person name="Nowell W R."/>
        </authorList>
    </citation>
    <scope>NUCLEOTIDE SEQUENCE</scope>
</reference>
<dbReference type="SUPFAM" id="SSF101898">
    <property type="entry name" value="NHL repeat"/>
    <property type="match status" value="1"/>
</dbReference>
<gene>
    <name evidence="2" type="ORF">JXQ802_LOCUS35577</name>
    <name evidence="1" type="ORF">PYM288_LOCUS22940</name>
</gene>
<organism evidence="2 3">
    <name type="scientific">Rotaria sordida</name>
    <dbReference type="NCBI Taxonomy" id="392033"/>
    <lineage>
        <taxon>Eukaryota</taxon>
        <taxon>Metazoa</taxon>
        <taxon>Spiralia</taxon>
        <taxon>Gnathifera</taxon>
        <taxon>Rotifera</taxon>
        <taxon>Eurotatoria</taxon>
        <taxon>Bdelloidea</taxon>
        <taxon>Philodinida</taxon>
        <taxon>Philodinidae</taxon>
        <taxon>Rotaria</taxon>
    </lineage>
</organism>
<dbReference type="AlphaFoldDB" id="A0A815LWB6"/>
<proteinExistence type="predicted"/>
<dbReference type="Gene3D" id="2.120.10.30">
    <property type="entry name" value="TolB, C-terminal domain"/>
    <property type="match status" value="1"/>
</dbReference>
<comment type="caution">
    <text evidence="2">The sequence shown here is derived from an EMBL/GenBank/DDBJ whole genome shotgun (WGS) entry which is preliminary data.</text>
</comment>
<dbReference type="Proteomes" id="UP000663870">
    <property type="component" value="Unassembled WGS sequence"/>
</dbReference>